<name>A0A9D4JBY1_DREPO</name>
<dbReference type="AlphaFoldDB" id="A0A9D4JBY1"/>
<sequence>MGRERRSKQKHTTRKDRNKWKTAQDVAYNLTDDNEFSNTLSRILNECAVNEHLIQFRRERQLFFEREQTFVNKAFGLYRHMYIFGSQIEGTTTLGMMSDIDCLIRYDTFLLYLESENPPLHTHDQQVVLKVGAHSCSSQYCVLTMNEPSKQTMRFRQLNPNQKHVDLDHFFRCDWTQNDGKVPNTVMFILPYLTPSILQHAKRHGPAEGIGDIEYVHAFYCESIPKQCKFVFGRPRPGHWPSEKTLKKAKKYGVFIVPQGSPKRKHIR</sequence>
<organism evidence="1 2">
    <name type="scientific">Dreissena polymorpha</name>
    <name type="common">Zebra mussel</name>
    <name type="synonym">Mytilus polymorpha</name>
    <dbReference type="NCBI Taxonomy" id="45954"/>
    <lineage>
        <taxon>Eukaryota</taxon>
        <taxon>Metazoa</taxon>
        <taxon>Spiralia</taxon>
        <taxon>Lophotrochozoa</taxon>
        <taxon>Mollusca</taxon>
        <taxon>Bivalvia</taxon>
        <taxon>Autobranchia</taxon>
        <taxon>Heteroconchia</taxon>
        <taxon>Euheterodonta</taxon>
        <taxon>Imparidentia</taxon>
        <taxon>Neoheterodontei</taxon>
        <taxon>Myida</taxon>
        <taxon>Dreissenoidea</taxon>
        <taxon>Dreissenidae</taxon>
        <taxon>Dreissena</taxon>
    </lineage>
</organism>
<reference evidence="1" key="2">
    <citation type="submission" date="2020-11" db="EMBL/GenBank/DDBJ databases">
        <authorList>
            <person name="McCartney M.A."/>
            <person name="Auch B."/>
            <person name="Kono T."/>
            <person name="Mallez S."/>
            <person name="Becker A."/>
            <person name="Gohl D.M."/>
            <person name="Silverstein K.A.T."/>
            <person name="Koren S."/>
            <person name="Bechman K.B."/>
            <person name="Herman A."/>
            <person name="Abrahante J.E."/>
            <person name="Garbe J."/>
        </authorList>
    </citation>
    <scope>NUCLEOTIDE SEQUENCE</scope>
    <source>
        <strain evidence="1">Duluth1</strain>
        <tissue evidence="1">Whole animal</tissue>
    </source>
</reference>
<accession>A0A9D4JBY1</accession>
<dbReference type="EMBL" id="JAIWYP010000006">
    <property type="protein sequence ID" value="KAH3804019.1"/>
    <property type="molecule type" value="Genomic_DNA"/>
</dbReference>
<reference evidence="1" key="1">
    <citation type="journal article" date="2019" name="bioRxiv">
        <title>The Genome of the Zebra Mussel, Dreissena polymorpha: A Resource for Invasive Species Research.</title>
        <authorList>
            <person name="McCartney M.A."/>
            <person name="Auch B."/>
            <person name="Kono T."/>
            <person name="Mallez S."/>
            <person name="Zhang Y."/>
            <person name="Obille A."/>
            <person name="Becker A."/>
            <person name="Abrahante J.E."/>
            <person name="Garbe J."/>
            <person name="Badalamenti J.P."/>
            <person name="Herman A."/>
            <person name="Mangelson H."/>
            <person name="Liachko I."/>
            <person name="Sullivan S."/>
            <person name="Sone E.D."/>
            <person name="Koren S."/>
            <person name="Silverstein K.A.T."/>
            <person name="Beckman K.B."/>
            <person name="Gohl D.M."/>
        </authorList>
    </citation>
    <scope>NUCLEOTIDE SEQUENCE</scope>
    <source>
        <strain evidence="1">Duluth1</strain>
        <tissue evidence="1">Whole animal</tissue>
    </source>
</reference>
<protein>
    <submittedName>
        <fullName evidence="1">Uncharacterized protein</fullName>
    </submittedName>
</protein>
<evidence type="ECO:0000313" key="1">
    <source>
        <dbReference type="EMBL" id="KAH3804019.1"/>
    </source>
</evidence>
<evidence type="ECO:0000313" key="2">
    <source>
        <dbReference type="Proteomes" id="UP000828390"/>
    </source>
</evidence>
<dbReference type="Proteomes" id="UP000828390">
    <property type="component" value="Unassembled WGS sequence"/>
</dbReference>
<keyword evidence="2" id="KW-1185">Reference proteome</keyword>
<gene>
    <name evidence="1" type="ORF">DPMN_132293</name>
</gene>
<proteinExistence type="predicted"/>
<comment type="caution">
    <text evidence="1">The sequence shown here is derived from an EMBL/GenBank/DDBJ whole genome shotgun (WGS) entry which is preliminary data.</text>
</comment>